<dbReference type="SUPFAM" id="SSF54001">
    <property type="entry name" value="Cysteine proteinases"/>
    <property type="match status" value="1"/>
</dbReference>
<dbReference type="PROSITE" id="PS50235">
    <property type="entry name" value="USP_3"/>
    <property type="match status" value="1"/>
</dbReference>
<dbReference type="Pfam" id="PF04781">
    <property type="entry name" value="DUF627"/>
    <property type="match status" value="1"/>
</dbReference>
<evidence type="ECO:0000256" key="2">
    <source>
        <dbReference type="ARBA" id="ARBA00022801"/>
    </source>
</evidence>
<evidence type="ECO:0000256" key="4">
    <source>
        <dbReference type="SAM" id="Coils"/>
    </source>
</evidence>
<dbReference type="Gramene" id="Pp3c27_3670V3.2">
    <property type="protein sequence ID" value="Pp3c27_3670V3.2"/>
    <property type="gene ID" value="Pp3c27_3670"/>
</dbReference>
<feature type="region of interest" description="Disordered" evidence="5">
    <location>
        <begin position="1278"/>
        <end position="1326"/>
    </location>
</feature>
<keyword evidence="1" id="KW-0833">Ubl conjugation pathway</keyword>
<feature type="compositionally biased region" description="Polar residues" evidence="5">
    <location>
        <begin position="1453"/>
        <end position="1467"/>
    </location>
</feature>
<feature type="region of interest" description="Disordered" evidence="5">
    <location>
        <begin position="357"/>
        <end position="386"/>
    </location>
</feature>
<dbReference type="Pfam" id="PF00443">
    <property type="entry name" value="UCH"/>
    <property type="match status" value="1"/>
</dbReference>
<dbReference type="InterPro" id="IPR028889">
    <property type="entry name" value="USP"/>
</dbReference>
<feature type="region of interest" description="Disordered" evidence="5">
    <location>
        <begin position="1035"/>
        <end position="1092"/>
    </location>
</feature>
<reference evidence="8" key="3">
    <citation type="submission" date="2020-12" db="UniProtKB">
        <authorList>
            <consortium name="EnsemblPlants"/>
        </authorList>
    </citation>
    <scope>IDENTIFICATION</scope>
</reference>
<evidence type="ECO:0008006" key="10">
    <source>
        <dbReference type="Google" id="ProtNLM"/>
    </source>
</evidence>
<evidence type="ECO:0000313" key="9">
    <source>
        <dbReference type="Proteomes" id="UP000006727"/>
    </source>
</evidence>
<dbReference type="GeneID" id="112278477"/>
<dbReference type="InterPro" id="IPR001394">
    <property type="entry name" value="Peptidase_C19_UCH"/>
</dbReference>
<dbReference type="PANTHER" id="PTHR22975">
    <property type="entry name" value="UBIQUITIN SPECIFIC PROTEINASE"/>
    <property type="match status" value="1"/>
</dbReference>
<dbReference type="InterPro" id="IPR052398">
    <property type="entry name" value="Ubiquitin_hydrolase_53/54"/>
</dbReference>
<feature type="compositionally biased region" description="Basic and acidic residues" evidence="5">
    <location>
        <begin position="366"/>
        <end position="376"/>
    </location>
</feature>
<keyword evidence="4" id="KW-0175">Coiled coil</keyword>
<protein>
    <recommendedName>
        <fullName evidence="10">USP domain-containing protein</fullName>
    </recommendedName>
</protein>
<dbReference type="RefSeq" id="XP_024367796.1">
    <property type="nucleotide sequence ID" value="XM_024512028.2"/>
</dbReference>
<dbReference type="InterPro" id="IPR013087">
    <property type="entry name" value="Znf_C2H2_type"/>
</dbReference>
<feature type="coiled-coil region" evidence="4">
    <location>
        <begin position="1128"/>
        <end position="1164"/>
    </location>
</feature>
<dbReference type="SUPFAM" id="SSF48452">
    <property type="entry name" value="TPR-like"/>
    <property type="match status" value="1"/>
</dbReference>
<organism evidence="8 9">
    <name type="scientific">Physcomitrium patens</name>
    <name type="common">Spreading-leaved earth moss</name>
    <name type="synonym">Physcomitrella patens</name>
    <dbReference type="NCBI Taxonomy" id="3218"/>
    <lineage>
        <taxon>Eukaryota</taxon>
        <taxon>Viridiplantae</taxon>
        <taxon>Streptophyta</taxon>
        <taxon>Embryophyta</taxon>
        <taxon>Bryophyta</taxon>
        <taxon>Bryophytina</taxon>
        <taxon>Bryopsida</taxon>
        <taxon>Funariidae</taxon>
        <taxon>Funariales</taxon>
        <taxon>Funariaceae</taxon>
        <taxon>Physcomitrium</taxon>
    </lineage>
</organism>
<feature type="compositionally biased region" description="Basic and acidic residues" evidence="5">
    <location>
        <begin position="1035"/>
        <end position="1049"/>
    </location>
</feature>
<dbReference type="GO" id="GO:0016579">
    <property type="term" value="P:protein deubiquitination"/>
    <property type="evidence" value="ECO:0007669"/>
    <property type="project" value="InterPro"/>
</dbReference>
<evidence type="ECO:0000256" key="5">
    <source>
        <dbReference type="SAM" id="MobiDB-lite"/>
    </source>
</evidence>
<evidence type="ECO:0000256" key="1">
    <source>
        <dbReference type="ARBA" id="ARBA00022786"/>
    </source>
</evidence>
<reference evidence="8 9" key="2">
    <citation type="journal article" date="2018" name="Plant J.">
        <title>The Physcomitrella patens chromosome-scale assembly reveals moss genome structure and evolution.</title>
        <authorList>
            <person name="Lang D."/>
            <person name="Ullrich K.K."/>
            <person name="Murat F."/>
            <person name="Fuchs J."/>
            <person name="Jenkins J."/>
            <person name="Haas F.B."/>
            <person name="Piednoel M."/>
            <person name="Gundlach H."/>
            <person name="Van Bel M."/>
            <person name="Meyberg R."/>
            <person name="Vives C."/>
            <person name="Morata J."/>
            <person name="Symeonidi A."/>
            <person name="Hiss M."/>
            <person name="Muchero W."/>
            <person name="Kamisugi Y."/>
            <person name="Saleh O."/>
            <person name="Blanc G."/>
            <person name="Decker E.L."/>
            <person name="van Gessel N."/>
            <person name="Grimwood J."/>
            <person name="Hayes R.D."/>
            <person name="Graham S.W."/>
            <person name="Gunter L.E."/>
            <person name="McDaniel S.F."/>
            <person name="Hoernstein S.N.W."/>
            <person name="Larsson A."/>
            <person name="Li F.W."/>
            <person name="Perroud P.F."/>
            <person name="Phillips J."/>
            <person name="Ranjan P."/>
            <person name="Rokshar D.S."/>
            <person name="Rothfels C.J."/>
            <person name="Schneider L."/>
            <person name="Shu S."/>
            <person name="Stevenson D.W."/>
            <person name="Thummler F."/>
            <person name="Tillich M."/>
            <person name="Villarreal Aguilar J.C."/>
            <person name="Widiez T."/>
            <person name="Wong G.K."/>
            <person name="Wymore A."/>
            <person name="Zhang Y."/>
            <person name="Zimmer A.D."/>
            <person name="Quatrano R.S."/>
            <person name="Mayer K.F.X."/>
            <person name="Goodstein D."/>
            <person name="Casacuberta J.M."/>
            <person name="Vandepoele K."/>
            <person name="Reski R."/>
            <person name="Cuming A.C."/>
            <person name="Tuskan G.A."/>
            <person name="Maumus F."/>
            <person name="Salse J."/>
            <person name="Schmutz J."/>
            <person name="Rensing S.A."/>
        </authorList>
    </citation>
    <scope>NUCLEOTIDE SEQUENCE [LARGE SCALE GENOMIC DNA]</scope>
    <source>
        <strain evidence="8 9">cv. Gransden 2004</strain>
    </source>
</reference>
<keyword evidence="3" id="KW-0863">Zinc-finger</keyword>
<dbReference type="KEGG" id="ppp:112278477"/>
<dbReference type="CDD" id="cd02257">
    <property type="entry name" value="Peptidase_C19"/>
    <property type="match status" value="1"/>
</dbReference>
<name>A0A7I4CVR7_PHYPA</name>
<feature type="compositionally biased region" description="Basic residues" evidence="5">
    <location>
        <begin position="1305"/>
        <end position="1319"/>
    </location>
</feature>
<dbReference type="InterPro" id="IPR038765">
    <property type="entry name" value="Papain-like_cys_pep_sf"/>
</dbReference>
<sequence>MAQKKKASASRTATVNVPVSPAPLENAPVWFISTSPYVADSRGAVAVPESHAGTVAEVFLSANEGGGGQRKRDATDPGNGGATGKCLGKGGSPAVLSNGIGKVLPVVRWGGSSVTSGDTDESASAALVKRECEKALVALRRGNSTKALKLMRDVCSRNEASGIAHRVHGHIFMRQAAVIEDSRTKQKHFQSALESARKAASLSPQSVEYAHFYAQLLYEAAKDSKGYEDVVQECERALRIDDPVDPAREDLHHEQQQELLTAEARIAHVHQELRSLMQKANLTSISTWMKTLGSGMGEEKLRFVQMRKFANQDPMEQRVSLPKRPHEVKKVVKTPEERRKEIELRVAAARLLQQRDSSADGGIDYPEDHEKSLQKKLERRKSSGLNSRKISKPLSIDERIDRVRQFWYDLTPEKRESMLEVSIAKLKDHLASWKVGGGLVKSHAASDALSEALEFAQEYKTWRFWACCKCGERFVSYHDLSHHTLEKHMPTLPQELQQMIPQEFDQEWMDQLLDEDCRPIDGVAAVKLLIKCACSFLSDDLQAAETTVIECEDSKFSQKSTDKVINAKSVEDAKEVSLETFKDIEAGPDQGASGVGQEYMRACKGDCRNGMQIGRTAKVDVPSQDLPLVDDEARKKLLEKIHGLFKVLIKNKCLTRDYVSKIIEYSTEEIQSLFSSPARHDEFNPSPLYIRFLELKPLQHVYNYLVELAQACGVNRYSENTVHRGNGEGGEEETIEDRMFPNEDFTNLLLDERVLKEFPKELLSPTDALEHRGPKEFVVEKDAVSHRQRLPLMKGNNGELSTKHMDRQLSWIFGTTGYEYQPSGWKQFREEQGRSGRDVCRAYENDFANLLDLCKQKYELVSDEDALNLVKRSCLEENKRREYQPDGSVSRSSDGSLGVRVSDWDGYETSAWKTQEFVQCADRRADAYSLVDAARIRQRGKLSNKNYSSQPFSEDEKGKLVMLQVNHLDAKIMRATDDLLKKEIKLGQLAVLNYRAVVLPLVKSLLQTRLETEAERDAQQKLDAVQEALLAELAKDQKSSAPKEVEHQKQVRGKSKDKKKVKDKKKFKDAKRGSTNSEPQDETPSVDLDEDKGDNWDWVVRDDLNQQREFEIQHQALLFEEERKLMEALELQRRVEDEAKQKHLAEQERKKKIAKQAMKVLEKEAVGTFPFTSESVDVVSSTMLPTSSTLLLLAQNGHQHLTEMADPVNFQLVLPTVVAHSSGGTSHSPALSAWKMQPVPDQNVPQISGNMNGSADFDLEVTEQQLVKDESNKTLEKAGFAGHTPLAGSNTLLSGDGEHSNAVQKKPRNGSRNRRRKGPRIYAEEGIVGDQDTQSCNAHESVNGPKTLLRQKIPKEHGGILTIDNSKSFLRQNATRSYGAAPTNGLHPVQPLLLLPAPASEAAGEHEGKKSLRQLQAEQDDEERFQADLEQAMRQSLDMLTSQSAASVVPNHVPSSPIHTVRSNGTSGDHRAQQLLETGIIGPITGVVETSSKEIEEFGKGLRNEIGQYNCFLNVVIQSLWHLRRFREELLADTSTQHVHIGSPCVVCALRDIFLGLDAPIHNSSSRDAVAPIALRVALSALYPDSDLFKQGQMNDASEVLGVIFECLHKAFVPNATSVGNSESSITRGSWDCYEEFPCMAHALFGLQVAEQMNCQGCHLESRHFKYTTFFHHINASALRSAKALYEESSMDDLLKLVDMNDQLTCDRTDDGGCGRQNHMHHFLQAAPHVFTTVLGWQNGRESFEDISATVDAIDVALDVGVIYCGLDKGFQHRLVSVVCYYGLHYHCFAYNQELGRWVMFDDSTVKVIGEWKDVASTCRRGHLQPQVLFYETVAARSEAMSVTVCQ</sequence>
<feature type="domain" description="USP" evidence="7">
    <location>
        <begin position="1500"/>
        <end position="1834"/>
    </location>
</feature>
<dbReference type="Gene3D" id="3.90.70.10">
    <property type="entry name" value="Cysteine proteinases"/>
    <property type="match status" value="1"/>
</dbReference>
<dbReference type="InterPro" id="IPR006865">
    <property type="entry name" value="DUF629"/>
</dbReference>
<feature type="domain" description="C2H2-type" evidence="6">
    <location>
        <begin position="465"/>
        <end position="493"/>
    </location>
</feature>
<evidence type="ECO:0000313" key="8">
    <source>
        <dbReference type="EnsemblPlants" id="Pp3c27_3670V3.2"/>
    </source>
</evidence>
<evidence type="ECO:0000259" key="7">
    <source>
        <dbReference type="PROSITE" id="PS50235"/>
    </source>
</evidence>
<dbReference type="Gene3D" id="1.25.40.10">
    <property type="entry name" value="Tetratricopeptide repeat domain"/>
    <property type="match status" value="1"/>
</dbReference>
<dbReference type="EnsemblPlants" id="Pp3c27_3670V3.2">
    <property type="protein sequence ID" value="Pp3c27_3670V3.2"/>
    <property type="gene ID" value="Pp3c27_3670"/>
</dbReference>
<dbReference type="PANTHER" id="PTHR22975:SF9">
    <property type="entry name" value="ECHINUS SPLICE FORM 3"/>
    <property type="match status" value="1"/>
</dbReference>
<dbReference type="PROSITE" id="PS00028">
    <property type="entry name" value="ZINC_FINGER_C2H2_1"/>
    <property type="match status" value="1"/>
</dbReference>
<dbReference type="FunCoup" id="A0A7I4CVR7">
    <property type="interactions" value="2603"/>
</dbReference>
<dbReference type="InterPro" id="IPR006866">
    <property type="entry name" value="DUF627_N"/>
</dbReference>
<dbReference type="GO" id="GO:0008270">
    <property type="term" value="F:zinc ion binding"/>
    <property type="evidence" value="ECO:0007669"/>
    <property type="project" value="UniProtKB-KW"/>
</dbReference>
<evidence type="ECO:0000259" key="6">
    <source>
        <dbReference type="PROSITE" id="PS50157"/>
    </source>
</evidence>
<dbReference type="InParanoid" id="A0A7I4CVR7"/>
<feature type="region of interest" description="Disordered" evidence="5">
    <location>
        <begin position="63"/>
        <end position="86"/>
    </location>
</feature>
<dbReference type="Pfam" id="PF04780">
    <property type="entry name" value="DUF629"/>
    <property type="match status" value="1"/>
</dbReference>
<dbReference type="GO" id="GO:0004843">
    <property type="term" value="F:cysteine-type deubiquitinase activity"/>
    <property type="evidence" value="ECO:0007669"/>
    <property type="project" value="InterPro"/>
</dbReference>
<keyword evidence="2" id="KW-0378">Hydrolase</keyword>
<dbReference type="OrthoDB" id="205782at2759"/>
<gene>
    <name evidence="8" type="primary">LOC112278477</name>
</gene>
<dbReference type="PROSITE" id="PS50157">
    <property type="entry name" value="ZINC_FINGER_C2H2_2"/>
    <property type="match status" value="1"/>
</dbReference>
<reference evidence="8 9" key="1">
    <citation type="journal article" date="2008" name="Science">
        <title>The Physcomitrella genome reveals evolutionary insights into the conquest of land by plants.</title>
        <authorList>
            <person name="Rensing S."/>
            <person name="Lang D."/>
            <person name="Zimmer A."/>
            <person name="Terry A."/>
            <person name="Salamov A."/>
            <person name="Shapiro H."/>
            <person name="Nishiyama T."/>
            <person name="Perroud P.-F."/>
            <person name="Lindquist E."/>
            <person name="Kamisugi Y."/>
            <person name="Tanahashi T."/>
            <person name="Sakakibara K."/>
            <person name="Fujita T."/>
            <person name="Oishi K."/>
            <person name="Shin-I T."/>
            <person name="Kuroki Y."/>
            <person name="Toyoda A."/>
            <person name="Suzuki Y."/>
            <person name="Hashimoto A."/>
            <person name="Yamaguchi K."/>
            <person name="Sugano A."/>
            <person name="Kohara Y."/>
            <person name="Fujiyama A."/>
            <person name="Anterola A."/>
            <person name="Aoki S."/>
            <person name="Ashton N."/>
            <person name="Barbazuk W.B."/>
            <person name="Barker E."/>
            <person name="Bennetzen J."/>
            <person name="Bezanilla M."/>
            <person name="Blankenship R."/>
            <person name="Cho S.H."/>
            <person name="Dutcher S."/>
            <person name="Estelle M."/>
            <person name="Fawcett J.A."/>
            <person name="Gundlach H."/>
            <person name="Hanada K."/>
            <person name="Heyl A."/>
            <person name="Hicks K.A."/>
            <person name="Hugh J."/>
            <person name="Lohr M."/>
            <person name="Mayer K."/>
            <person name="Melkozernov A."/>
            <person name="Murata T."/>
            <person name="Nelson D."/>
            <person name="Pils B."/>
            <person name="Prigge M."/>
            <person name="Reiss B."/>
            <person name="Renner T."/>
            <person name="Rombauts S."/>
            <person name="Rushton P."/>
            <person name="Sanderfoot A."/>
            <person name="Schween G."/>
            <person name="Shiu S.-H."/>
            <person name="Stueber K."/>
            <person name="Theodoulou F.L."/>
            <person name="Tu H."/>
            <person name="Van de Peer Y."/>
            <person name="Verrier P.J."/>
            <person name="Waters E."/>
            <person name="Wood A."/>
            <person name="Yang L."/>
            <person name="Cove D."/>
            <person name="Cuming A."/>
            <person name="Hasebe M."/>
            <person name="Lucas S."/>
            <person name="Mishler D.B."/>
            <person name="Reski R."/>
            <person name="Grigoriev I."/>
            <person name="Quatrano R.S."/>
            <person name="Boore J.L."/>
        </authorList>
    </citation>
    <scope>NUCLEOTIDE SEQUENCE [LARGE SCALE GENOMIC DNA]</scope>
    <source>
        <strain evidence="8 9">cv. Gransden 2004</strain>
    </source>
</reference>
<dbReference type="Proteomes" id="UP000006727">
    <property type="component" value="Chromosome 27"/>
</dbReference>
<accession>A0A7I4CVR7</accession>
<feature type="region of interest" description="Disordered" evidence="5">
    <location>
        <begin position="1400"/>
        <end position="1423"/>
    </location>
</feature>
<keyword evidence="9" id="KW-1185">Reference proteome</keyword>
<proteinExistence type="predicted"/>
<feature type="compositionally biased region" description="Basic residues" evidence="5">
    <location>
        <begin position="1050"/>
        <end position="1069"/>
    </location>
</feature>
<dbReference type="InterPro" id="IPR011990">
    <property type="entry name" value="TPR-like_helical_dom_sf"/>
</dbReference>
<keyword evidence="3" id="KW-0862">Zinc</keyword>
<feature type="region of interest" description="Disordered" evidence="5">
    <location>
        <begin position="1448"/>
        <end position="1468"/>
    </location>
</feature>
<evidence type="ECO:0000256" key="3">
    <source>
        <dbReference type="PROSITE-ProRule" id="PRU00042"/>
    </source>
</evidence>
<dbReference type="EMBL" id="ABEU02000027">
    <property type="status" value="NOT_ANNOTATED_CDS"/>
    <property type="molecule type" value="Genomic_DNA"/>
</dbReference>
<keyword evidence="3" id="KW-0479">Metal-binding</keyword>